<proteinExistence type="inferred from homology"/>
<dbReference type="InterPro" id="IPR020904">
    <property type="entry name" value="Sc_DH/Rdtase_CS"/>
</dbReference>
<reference evidence="7 8" key="1">
    <citation type="submission" date="2019-04" db="EMBL/GenBank/DDBJ databases">
        <title>Isachenkonia alkalipeptolytica gen. nov. sp. nov. a new anaerobic, alkiliphilic organothrophic bacterium capable to reduce synthesized ferrihydrite isolated from a soda lake.</title>
        <authorList>
            <person name="Toshchakov S.V."/>
            <person name="Zavarzina D.G."/>
            <person name="Zhilina T.N."/>
            <person name="Kostrikina N.A."/>
            <person name="Kublanov I.V."/>
        </authorList>
    </citation>
    <scope>NUCLEOTIDE SEQUENCE [LARGE SCALE GENOMIC DNA]</scope>
    <source>
        <strain evidence="7 8">Z-1701</strain>
    </source>
</reference>
<dbReference type="EMBL" id="SUMG01000009">
    <property type="protein sequence ID" value="NBG88583.1"/>
    <property type="molecule type" value="Genomic_DNA"/>
</dbReference>
<dbReference type="Proteomes" id="UP000449710">
    <property type="component" value="Unassembled WGS sequence"/>
</dbReference>
<organism evidence="7 8">
    <name type="scientific">Isachenkonia alkalipeptolytica</name>
    <dbReference type="NCBI Taxonomy" id="2565777"/>
    <lineage>
        <taxon>Bacteria</taxon>
        <taxon>Bacillati</taxon>
        <taxon>Bacillota</taxon>
        <taxon>Clostridia</taxon>
        <taxon>Eubacteriales</taxon>
        <taxon>Clostridiaceae</taxon>
        <taxon>Isachenkonia</taxon>
    </lineage>
</organism>
<dbReference type="AlphaFoldDB" id="A0AA43XKP0"/>
<dbReference type="PRINTS" id="PR00080">
    <property type="entry name" value="SDRFAMILY"/>
</dbReference>
<keyword evidence="5 7" id="KW-0560">Oxidoreductase</keyword>
<dbReference type="Pfam" id="PF00106">
    <property type="entry name" value="adh_short"/>
    <property type="match status" value="1"/>
</dbReference>
<dbReference type="Gene3D" id="3.40.50.720">
    <property type="entry name" value="NAD(P)-binding Rossmann-like Domain"/>
    <property type="match status" value="1"/>
</dbReference>
<dbReference type="InterPro" id="IPR051721">
    <property type="entry name" value="Biopterin_syn/organic_redct"/>
</dbReference>
<dbReference type="PANTHER" id="PTHR44085">
    <property type="entry name" value="SEPIAPTERIN REDUCTASE"/>
    <property type="match status" value="1"/>
</dbReference>
<evidence type="ECO:0000256" key="3">
    <source>
        <dbReference type="ARBA" id="ARBA00022490"/>
    </source>
</evidence>
<dbReference type="RefSeq" id="WP_160721334.1">
    <property type="nucleotide sequence ID" value="NZ_SUMG01000009.1"/>
</dbReference>
<name>A0AA43XKP0_9CLOT</name>
<dbReference type="GO" id="GO:0005737">
    <property type="term" value="C:cytoplasm"/>
    <property type="evidence" value="ECO:0007669"/>
    <property type="project" value="UniProtKB-SubCell"/>
</dbReference>
<dbReference type="PANTHER" id="PTHR44085:SF2">
    <property type="entry name" value="SEPIAPTERIN REDUCTASE"/>
    <property type="match status" value="1"/>
</dbReference>
<protein>
    <submittedName>
        <fullName evidence="7">(S)-benzoin forming benzil reductase</fullName>
        <ecNumber evidence="7">1.1.1.320</ecNumber>
    </submittedName>
</protein>
<evidence type="ECO:0000256" key="4">
    <source>
        <dbReference type="ARBA" id="ARBA00022857"/>
    </source>
</evidence>
<dbReference type="PROSITE" id="PS00061">
    <property type="entry name" value="ADH_SHORT"/>
    <property type="match status" value="1"/>
</dbReference>
<dbReference type="EC" id="1.1.1.320" evidence="7"/>
<evidence type="ECO:0000313" key="7">
    <source>
        <dbReference type="EMBL" id="NBG88583.1"/>
    </source>
</evidence>
<evidence type="ECO:0000256" key="6">
    <source>
        <dbReference type="RuleBase" id="RU000363"/>
    </source>
</evidence>
<evidence type="ECO:0000256" key="1">
    <source>
        <dbReference type="ARBA" id="ARBA00004496"/>
    </source>
</evidence>
<keyword evidence="8" id="KW-1185">Reference proteome</keyword>
<comment type="subcellular location">
    <subcellularLocation>
        <location evidence="1">Cytoplasm</location>
    </subcellularLocation>
</comment>
<dbReference type="GO" id="GO:0006729">
    <property type="term" value="P:tetrahydrobiopterin biosynthetic process"/>
    <property type="evidence" value="ECO:0007669"/>
    <property type="project" value="TreeGrafter"/>
</dbReference>
<evidence type="ECO:0000256" key="5">
    <source>
        <dbReference type="ARBA" id="ARBA00023002"/>
    </source>
</evidence>
<evidence type="ECO:0000313" key="8">
    <source>
        <dbReference type="Proteomes" id="UP000449710"/>
    </source>
</evidence>
<dbReference type="GO" id="GO:0004757">
    <property type="term" value="F:sepiapterin reductase (NADP+) activity"/>
    <property type="evidence" value="ECO:0007669"/>
    <property type="project" value="TreeGrafter"/>
</dbReference>
<dbReference type="NCBIfam" id="NF005381">
    <property type="entry name" value="PRK06924.1"/>
    <property type="match status" value="1"/>
</dbReference>
<dbReference type="InterPro" id="IPR036291">
    <property type="entry name" value="NAD(P)-bd_dom_sf"/>
</dbReference>
<sequence>MKYFIITGTSRGLGKALGKALMDENHRVFCISRKMDRELMDFAETQRGSLEFFEFDLSDHERIRSLMDEIFQRVDLEAAEGIYLVNNAGVLAPVKRLEDCEDGEILQNLHVNLAAPLILTSAFIKKTQGFTGDKKVINISSGAGSKPHYGWANYCASKAGVNLFTRSVGLEQESKEAPVKILSLAPAIMDTKMQEEIRSSNKEDFQELEKFKNYKKEGQLLPTKKVAEKVKELLLTGDFEQGEVLDVRDLL</sequence>
<keyword evidence="4" id="KW-0521">NADP</keyword>
<keyword evidence="3" id="KW-0963">Cytoplasm</keyword>
<evidence type="ECO:0000256" key="2">
    <source>
        <dbReference type="ARBA" id="ARBA00006484"/>
    </source>
</evidence>
<comment type="caution">
    <text evidence="7">The sequence shown here is derived from an EMBL/GenBank/DDBJ whole genome shotgun (WGS) entry which is preliminary data.</text>
</comment>
<dbReference type="SUPFAM" id="SSF51735">
    <property type="entry name" value="NAD(P)-binding Rossmann-fold domains"/>
    <property type="match status" value="1"/>
</dbReference>
<dbReference type="PRINTS" id="PR00081">
    <property type="entry name" value="GDHRDH"/>
</dbReference>
<gene>
    <name evidence="7" type="ORF">ISALK_08715</name>
</gene>
<accession>A0AA43XKP0</accession>
<dbReference type="InterPro" id="IPR002347">
    <property type="entry name" value="SDR_fam"/>
</dbReference>
<comment type="similarity">
    <text evidence="2 6">Belongs to the short-chain dehydrogenases/reductases (SDR) family.</text>
</comment>